<evidence type="ECO:0000313" key="2">
    <source>
        <dbReference type="EMBL" id="CAB4677710.1"/>
    </source>
</evidence>
<dbReference type="Gene3D" id="2.30.130.40">
    <property type="entry name" value="LON domain-like"/>
    <property type="match status" value="1"/>
</dbReference>
<dbReference type="Pfam" id="PF02190">
    <property type="entry name" value="LON_substr_bdg"/>
    <property type="match status" value="1"/>
</dbReference>
<dbReference type="PANTHER" id="PTHR46732">
    <property type="entry name" value="ATP-DEPENDENT PROTEASE LA (LON) DOMAIN PROTEIN"/>
    <property type="match status" value="1"/>
</dbReference>
<dbReference type="PROSITE" id="PS51787">
    <property type="entry name" value="LON_N"/>
    <property type="match status" value="1"/>
</dbReference>
<dbReference type="EMBL" id="CAEZXK010000001">
    <property type="protein sequence ID" value="CAB4677710.1"/>
    <property type="molecule type" value="Genomic_DNA"/>
</dbReference>
<proteinExistence type="predicted"/>
<dbReference type="PANTHER" id="PTHR46732:SF8">
    <property type="entry name" value="ATP-DEPENDENT PROTEASE LA (LON) DOMAIN PROTEIN"/>
    <property type="match status" value="1"/>
</dbReference>
<gene>
    <name evidence="2" type="ORF">UFOPK2370_00023</name>
</gene>
<evidence type="ECO:0000259" key="1">
    <source>
        <dbReference type="PROSITE" id="PS51787"/>
    </source>
</evidence>
<accession>A0A6J6MTZ2</accession>
<name>A0A6J6MTZ2_9ZZZZ</name>
<sequence>MPMFPLGTVLLPAMPLSLRIFEERYLKLLGDLMTSENPEFGVVLIERGQEVGGSDERMSIGTIASVTDIGTVNEFYGLESVGTQRFRVNAWLPDDPYPLADIDFIEDLIWDASLEPARVHLETQVRKLLAFASEFGDLQFGADTLFSDDPIEACWQMAGVLPIGQLDQRDLLGSLSAEELISRTLEIVNTADETLRRMMQQEPGEDPEGDQNSQ</sequence>
<dbReference type="SMART" id="SM00464">
    <property type="entry name" value="LON"/>
    <property type="match status" value="1"/>
</dbReference>
<organism evidence="2">
    <name type="scientific">freshwater metagenome</name>
    <dbReference type="NCBI Taxonomy" id="449393"/>
    <lineage>
        <taxon>unclassified sequences</taxon>
        <taxon>metagenomes</taxon>
        <taxon>ecological metagenomes</taxon>
    </lineage>
</organism>
<feature type="domain" description="Lon N-terminal" evidence="1">
    <location>
        <begin position="1"/>
        <end position="192"/>
    </location>
</feature>
<dbReference type="AlphaFoldDB" id="A0A6J6MTZ2"/>
<dbReference type="SUPFAM" id="SSF88697">
    <property type="entry name" value="PUA domain-like"/>
    <property type="match status" value="1"/>
</dbReference>
<dbReference type="InterPro" id="IPR015947">
    <property type="entry name" value="PUA-like_sf"/>
</dbReference>
<reference evidence="2" key="1">
    <citation type="submission" date="2020-05" db="EMBL/GenBank/DDBJ databases">
        <authorList>
            <person name="Chiriac C."/>
            <person name="Salcher M."/>
            <person name="Ghai R."/>
            <person name="Kavagutti S V."/>
        </authorList>
    </citation>
    <scope>NUCLEOTIDE SEQUENCE</scope>
</reference>
<dbReference type="InterPro" id="IPR046336">
    <property type="entry name" value="Lon_prtase_N_sf"/>
</dbReference>
<protein>
    <submittedName>
        <fullName evidence="2">Unannotated protein</fullName>
    </submittedName>
</protein>
<dbReference type="InterPro" id="IPR003111">
    <property type="entry name" value="Lon_prtase_N"/>
</dbReference>